<dbReference type="GO" id="GO:0006289">
    <property type="term" value="P:nucleotide-excision repair"/>
    <property type="evidence" value="ECO:0007669"/>
    <property type="project" value="UniProtKB-UniRule"/>
</dbReference>
<dbReference type="Proteomes" id="UP000230214">
    <property type="component" value="Unassembled WGS sequence"/>
</dbReference>
<evidence type="ECO:0000256" key="13">
    <source>
        <dbReference type="RuleBase" id="RU003587"/>
    </source>
</evidence>
<dbReference type="InterPro" id="IPR036876">
    <property type="entry name" value="UVR_dom_sf"/>
</dbReference>
<dbReference type="Pfam" id="PF04851">
    <property type="entry name" value="ResIII"/>
    <property type="match status" value="1"/>
</dbReference>
<dbReference type="HAMAP" id="MF_00204">
    <property type="entry name" value="UvrB"/>
    <property type="match status" value="1"/>
</dbReference>
<keyword evidence="5 12" id="KW-0227">DNA damage</keyword>
<evidence type="ECO:0000256" key="1">
    <source>
        <dbReference type="ARBA" id="ARBA00004496"/>
    </source>
</evidence>
<dbReference type="EMBL" id="PCXU01000016">
    <property type="protein sequence ID" value="PIR43636.1"/>
    <property type="molecule type" value="Genomic_DNA"/>
</dbReference>
<proteinExistence type="inferred from homology"/>
<evidence type="ECO:0000256" key="12">
    <source>
        <dbReference type="HAMAP-Rule" id="MF_00204"/>
    </source>
</evidence>
<evidence type="ECO:0000259" key="15">
    <source>
        <dbReference type="PROSITE" id="PS50151"/>
    </source>
</evidence>
<keyword evidence="9 12" id="KW-0234">DNA repair</keyword>
<dbReference type="NCBIfam" id="NF003673">
    <property type="entry name" value="PRK05298.1"/>
    <property type="match status" value="1"/>
</dbReference>
<reference evidence="18 19" key="1">
    <citation type="submission" date="2017-09" db="EMBL/GenBank/DDBJ databases">
        <title>Depth-based differentiation of microbial function through sediment-hosted aquifers and enrichment of novel symbionts in the deep terrestrial subsurface.</title>
        <authorList>
            <person name="Probst A.J."/>
            <person name="Ladd B."/>
            <person name="Jarett J.K."/>
            <person name="Geller-Mcgrath D.E."/>
            <person name="Sieber C.M."/>
            <person name="Emerson J.B."/>
            <person name="Anantharaman K."/>
            <person name="Thomas B.C."/>
            <person name="Malmstrom R."/>
            <person name="Stieglmeier M."/>
            <person name="Klingl A."/>
            <person name="Woyke T."/>
            <person name="Ryan C.M."/>
            <person name="Banfield J.F."/>
        </authorList>
    </citation>
    <scope>NUCLEOTIDE SEQUENCE [LARGE SCALE GENOMIC DNA]</scope>
    <source>
        <strain evidence="18">CG10_big_fil_rev_8_21_14_0_10_32_10</strain>
    </source>
</reference>
<feature type="domain" description="Helicase ATP-binding" evidence="16">
    <location>
        <begin position="29"/>
        <end position="188"/>
    </location>
</feature>
<dbReference type="GO" id="GO:0009432">
    <property type="term" value="P:SOS response"/>
    <property type="evidence" value="ECO:0007669"/>
    <property type="project" value="UniProtKB-UniRule"/>
</dbReference>
<comment type="domain">
    <text evidence="12">The beta-hairpin motif is involved in DNA binding.</text>
</comment>
<dbReference type="InterPro" id="IPR006935">
    <property type="entry name" value="Helicase/UvrB_N"/>
</dbReference>
<dbReference type="GO" id="GO:0016887">
    <property type="term" value="F:ATP hydrolysis activity"/>
    <property type="evidence" value="ECO:0007669"/>
    <property type="project" value="InterPro"/>
</dbReference>
<evidence type="ECO:0000256" key="7">
    <source>
        <dbReference type="ARBA" id="ARBA00022840"/>
    </source>
</evidence>
<dbReference type="GO" id="GO:0009380">
    <property type="term" value="C:excinuclease repair complex"/>
    <property type="evidence" value="ECO:0007669"/>
    <property type="project" value="InterPro"/>
</dbReference>
<evidence type="ECO:0000259" key="17">
    <source>
        <dbReference type="PROSITE" id="PS51194"/>
    </source>
</evidence>
<evidence type="ECO:0000256" key="4">
    <source>
        <dbReference type="ARBA" id="ARBA00022741"/>
    </source>
</evidence>
<evidence type="ECO:0000313" key="18">
    <source>
        <dbReference type="EMBL" id="PIR43636.1"/>
    </source>
</evidence>
<dbReference type="CDD" id="cd17916">
    <property type="entry name" value="DEXHc_UvrB"/>
    <property type="match status" value="1"/>
</dbReference>
<sequence>MKNSEPIFKLNSPYVPSGDQPGAINQLVQNINKGVTNTVLLGVTGSGKTFTVANVIQKVQRPALIISHNKTLAGQLFQEFRDFFPKNAVEYFVSYYDYYQPESYIPSTDTYIEKEADRNQEIDRLRLSATTSLSTRRDVIVVSSVSCIYNLGSPIEYARNIIEILKGMTLRRQDLFYRLSEIQYTRNDLDLQRSSYRVKGDSVDIHPSYEKNIIRLNFLEDKLTDIYIMDPLTGEIYEELDFFTLYPAKHYITADERREYGIEHIKKDLEIRLKELKKEKKFVEAYRMEQRTNYDLEMIQEIGYCSGIENYSRYFDGRKPGDAPFTLMDYFPKDYLLIIDESHITIPQIGGMYAGDRSRKENLVNYGFRLPSALDNRPLRFDEFLRRTGENIIYTSATPSEYELNKAKVDDKKNGIVELIVRPTGLIDPEIQIKPTMNQIPDLLRNIEETTKKGQRVLVTTLTKRMAEDLSDYLAEKNIKVAYLHSDIETLDRSDILDKLRRGNFDVLVGINLLREGLDLPEVSLVAILDADKEGFLRSDKSLIQTMGRAARHIDGHVIMYADKKTDSMKRAIKEVARRRKIQIKYNKEHNISPSSIYKPFREVIIEREISEDNKIRESLVKDTKNIAEDMQMEDFEFRTLSKKEQKDVIKRLENQMKEMASNLQFEKASVIRDKIKELKSNS</sequence>
<keyword evidence="12 13" id="KW-0742">SOS response</keyword>
<dbReference type="PROSITE" id="PS51194">
    <property type="entry name" value="HELICASE_CTER"/>
    <property type="match status" value="1"/>
</dbReference>
<dbReference type="InterPro" id="IPR004807">
    <property type="entry name" value="UvrB"/>
</dbReference>
<comment type="subcellular location">
    <subcellularLocation>
        <location evidence="1 12 13">Cytoplasm</location>
    </subcellularLocation>
</comment>
<evidence type="ECO:0000256" key="3">
    <source>
        <dbReference type="ARBA" id="ARBA00022490"/>
    </source>
</evidence>
<feature type="binding site" evidence="12">
    <location>
        <begin position="42"/>
        <end position="49"/>
    </location>
    <ligand>
        <name>ATP</name>
        <dbReference type="ChEBI" id="CHEBI:30616"/>
    </ligand>
</feature>
<organism evidence="18 19">
    <name type="scientific">candidate division WWE3 bacterium CG10_big_fil_rev_8_21_14_0_10_32_10</name>
    <dbReference type="NCBI Taxonomy" id="1975090"/>
    <lineage>
        <taxon>Bacteria</taxon>
        <taxon>Katanobacteria</taxon>
    </lineage>
</organism>
<comment type="function">
    <text evidence="12">The UvrABC repair system catalyzes the recognition and processing of DNA lesions. A damage recognition complex composed of 2 UvrA and 2 UvrB subunits scans DNA for abnormalities. Upon binding of the UvrA(2)B(2) complex to a putative damaged site, the DNA wraps around one UvrB monomer. DNA wrap is dependent on ATP binding by UvrB and probably causes local melting of the DNA helix, facilitating insertion of UvrB beta-hairpin between the DNA strands. Then UvrB probes one DNA strand for the presence of a lesion. If a lesion is found the UvrA subunits dissociate and the UvrB-DNA preincision complex is formed. This complex is subsequently bound by UvrC and the second UvrB is released. If no lesion is found, the DNA wraps around the other UvrB subunit that will check the other stand for damage.</text>
</comment>
<evidence type="ECO:0000256" key="5">
    <source>
        <dbReference type="ARBA" id="ARBA00022763"/>
    </source>
</evidence>
<comment type="similarity">
    <text evidence="2 12 13">Belongs to the UvrB family.</text>
</comment>
<dbReference type="SMART" id="SM00490">
    <property type="entry name" value="HELICc"/>
    <property type="match status" value="1"/>
</dbReference>
<dbReference type="GO" id="GO:0009381">
    <property type="term" value="F:excinuclease ABC activity"/>
    <property type="evidence" value="ECO:0007669"/>
    <property type="project" value="UniProtKB-UniRule"/>
</dbReference>
<evidence type="ECO:0000259" key="16">
    <source>
        <dbReference type="PROSITE" id="PS51192"/>
    </source>
</evidence>
<dbReference type="PANTHER" id="PTHR24029:SF0">
    <property type="entry name" value="UVRABC SYSTEM PROTEIN B"/>
    <property type="match status" value="1"/>
</dbReference>
<keyword evidence="4 12" id="KW-0547">Nucleotide-binding</keyword>
<dbReference type="Gene3D" id="3.40.50.300">
    <property type="entry name" value="P-loop containing nucleotide triphosphate hydrolases"/>
    <property type="match status" value="3"/>
</dbReference>
<evidence type="ECO:0000256" key="6">
    <source>
        <dbReference type="ARBA" id="ARBA00022769"/>
    </source>
</evidence>
<dbReference type="InterPro" id="IPR041471">
    <property type="entry name" value="UvrB_inter"/>
</dbReference>
<dbReference type="PROSITE" id="PS50151">
    <property type="entry name" value="UVR"/>
    <property type="match status" value="1"/>
</dbReference>
<evidence type="ECO:0000256" key="14">
    <source>
        <dbReference type="SAM" id="Coils"/>
    </source>
</evidence>
<comment type="caution">
    <text evidence="18">The sequence shown here is derived from an EMBL/GenBank/DDBJ whole genome shotgun (WGS) entry which is preliminary data.</text>
</comment>
<evidence type="ECO:0000256" key="8">
    <source>
        <dbReference type="ARBA" id="ARBA00022881"/>
    </source>
</evidence>
<keyword evidence="8 12" id="KW-0267">Excision nuclease</keyword>
<dbReference type="GO" id="GO:0003677">
    <property type="term" value="F:DNA binding"/>
    <property type="evidence" value="ECO:0007669"/>
    <property type="project" value="UniProtKB-UniRule"/>
</dbReference>
<dbReference type="InterPro" id="IPR024759">
    <property type="entry name" value="UvrB_YAD/RRR_dom"/>
</dbReference>
<evidence type="ECO:0000256" key="2">
    <source>
        <dbReference type="ARBA" id="ARBA00008533"/>
    </source>
</evidence>
<dbReference type="PANTHER" id="PTHR24029">
    <property type="entry name" value="UVRABC SYSTEM PROTEIN B"/>
    <property type="match status" value="1"/>
</dbReference>
<dbReference type="Pfam" id="PF00271">
    <property type="entry name" value="Helicase_C"/>
    <property type="match status" value="1"/>
</dbReference>
<gene>
    <name evidence="12" type="primary">uvrB</name>
    <name evidence="18" type="ORF">COV24_01760</name>
</gene>
<dbReference type="NCBIfam" id="TIGR00631">
    <property type="entry name" value="uvrb"/>
    <property type="match status" value="1"/>
</dbReference>
<keyword evidence="7 12" id="KW-0067">ATP-binding</keyword>
<dbReference type="InterPro" id="IPR001943">
    <property type="entry name" value="UVR_dom"/>
</dbReference>
<comment type="subunit">
    <text evidence="10 12 13">Forms a heterotetramer with UvrA during the search for lesions. Interacts with UvrC in an incision complex.</text>
</comment>
<dbReference type="Pfam" id="PF17757">
    <property type="entry name" value="UvrB_inter"/>
    <property type="match status" value="1"/>
</dbReference>
<feature type="domain" description="UVR" evidence="15">
    <location>
        <begin position="647"/>
        <end position="682"/>
    </location>
</feature>
<evidence type="ECO:0000313" key="19">
    <source>
        <dbReference type="Proteomes" id="UP000230214"/>
    </source>
</evidence>
<dbReference type="Pfam" id="PF12344">
    <property type="entry name" value="UvrB"/>
    <property type="match status" value="1"/>
</dbReference>
<keyword evidence="3 12" id="KW-0963">Cytoplasm</keyword>
<keyword evidence="6 12" id="KW-0228">DNA excision</keyword>
<dbReference type="SUPFAM" id="SSF52540">
    <property type="entry name" value="P-loop containing nucleoside triphosphate hydrolases"/>
    <property type="match status" value="2"/>
</dbReference>
<feature type="domain" description="Helicase C-terminal" evidence="17">
    <location>
        <begin position="439"/>
        <end position="605"/>
    </location>
</feature>
<dbReference type="SUPFAM" id="SSF46600">
    <property type="entry name" value="C-terminal UvrC-binding domain of UvrB"/>
    <property type="match status" value="1"/>
</dbReference>
<feature type="coiled-coil region" evidence="14">
    <location>
        <begin position="643"/>
        <end position="670"/>
    </location>
</feature>
<dbReference type="InterPro" id="IPR027417">
    <property type="entry name" value="P-loop_NTPase"/>
</dbReference>
<dbReference type="Pfam" id="PF02151">
    <property type="entry name" value="UVR"/>
    <property type="match status" value="1"/>
</dbReference>
<feature type="short sequence motif" description="Beta-hairpin" evidence="12">
    <location>
        <begin position="95"/>
        <end position="118"/>
    </location>
</feature>
<dbReference type="AlphaFoldDB" id="A0A2H0RB94"/>
<keyword evidence="14" id="KW-0175">Coiled coil</keyword>
<evidence type="ECO:0000256" key="9">
    <source>
        <dbReference type="ARBA" id="ARBA00023204"/>
    </source>
</evidence>
<protein>
    <recommendedName>
        <fullName evidence="11 12">UvrABC system protein B</fullName>
        <shortName evidence="12">Protein UvrB</shortName>
    </recommendedName>
    <alternativeName>
        <fullName evidence="12">Excinuclease ABC subunit B</fullName>
    </alternativeName>
</protein>
<dbReference type="CDD" id="cd18790">
    <property type="entry name" value="SF2_C_UvrB"/>
    <property type="match status" value="1"/>
</dbReference>
<dbReference type="SMART" id="SM00487">
    <property type="entry name" value="DEXDc"/>
    <property type="match status" value="1"/>
</dbReference>
<evidence type="ECO:0000256" key="10">
    <source>
        <dbReference type="ARBA" id="ARBA00026033"/>
    </source>
</evidence>
<dbReference type="Gene3D" id="4.10.860.10">
    <property type="entry name" value="UVR domain"/>
    <property type="match status" value="1"/>
</dbReference>
<name>A0A2H0RB94_UNCKA</name>
<dbReference type="InterPro" id="IPR014001">
    <property type="entry name" value="Helicase_ATP-bd"/>
</dbReference>
<accession>A0A2H0RB94</accession>
<dbReference type="GO" id="GO:0005524">
    <property type="term" value="F:ATP binding"/>
    <property type="evidence" value="ECO:0007669"/>
    <property type="project" value="UniProtKB-UniRule"/>
</dbReference>
<dbReference type="GO" id="GO:0005737">
    <property type="term" value="C:cytoplasm"/>
    <property type="evidence" value="ECO:0007669"/>
    <property type="project" value="UniProtKB-SubCell"/>
</dbReference>
<dbReference type="InterPro" id="IPR001650">
    <property type="entry name" value="Helicase_C-like"/>
</dbReference>
<evidence type="ECO:0000256" key="11">
    <source>
        <dbReference type="ARBA" id="ARBA00029504"/>
    </source>
</evidence>
<dbReference type="PROSITE" id="PS51192">
    <property type="entry name" value="HELICASE_ATP_BIND_1"/>
    <property type="match status" value="1"/>
</dbReference>